<sequence>MFVNRKDAGQKIAMNLEKFKDENPIILAIPRGGIPIAYETIKKFGFEWDFIIPRKIGLPHNKEIAIGAISLDGSYLFNERYINMLNISEEYIKEEVSKQIEEIKRRLNKYKGNDNFPNVKNKTVIIIDDGIATGFTIQVAIASIKKHGAKKIILAVPVAPHDTISVLEKIIDEVICLLIPNEFHSVGFYYNDFKQTTDDEIFNLIYELNKR</sequence>
<accession>A0A1S8MQK5</accession>
<dbReference type="GO" id="GO:0016740">
    <property type="term" value="F:transferase activity"/>
    <property type="evidence" value="ECO:0007669"/>
    <property type="project" value="UniProtKB-KW"/>
</dbReference>
<keyword evidence="2" id="KW-0808">Transferase</keyword>
<dbReference type="Gene3D" id="3.30.1310.20">
    <property type="entry name" value="PRTase-like"/>
    <property type="match status" value="1"/>
</dbReference>
<dbReference type="AlphaFoldDB" id="A0A1S8MQK5"/>
<evidence type="ECO:0000313" key="3">
    <source>
        <dbReference type="Proteomes" id="UP000191154"/>
    </source>
</evidence>
<reference evidence="2 3" key="1">
    <citation type="submission" date="2016-05" db="EMBL/GenBank/DDBJ databases">
        <title>Microbial solvent formation.</title>
        <authorList>
            <person name="Poehlein A."/>
            <person name="Montoya Solano J.D."/>
            <person name="Flitsch S."/>
            <person name="Krabben P."/>
            <person name="Duerre P."/>
            <person name="Daniel R."/>
        </authorList>
    </citation>
    <scope>NUCLEOTIDE SEQUENCE [LARGE SCALE GENOMIC DNA]</scope>
    <source>
        <strain evidence="2 3">L1-8</strain>
    </source>
</reference>
<name>A0A1S8MQK5_CLOSA</name>
<dbReference type="SUPFAM" id="SSF53271">
    <property type="entry name" value="PRTase-like"/>
    <property type="match status" value="1"/>
</dbReference>
<dbReference type="RefSeq" id="WP_077867350.1">
    <property type="nucleotide sequence ID" value="NZ_LZYZ01000010.1"/>
</dbReference>
<evidence type="ECO:0000313" key="2">
    <source>
        <dbReference type="EMBL" id="OOM06455.1"/>
    </source>
</evidence>
<feature type="domain" description="Phosphoribosyltransferase" evidence="1">
    <location>
        <begin position="16"/>
        <end position="190"/>
    </location>
</feature>
<dbReference type="Pfam" id="PF00156">
    <property type="entry name" value="Pribosyltran"/>
    <property type="match status" value="1"/>
</dbReference>
<comment type="caution">
    <text evidence="2">The sequence shown here is derived from an EMBL/GenBank/DDBJ whole genome shotgun (WGS) entry which is preliminary data.</text>
</comment>
<dbReference type="CDD" id="cd06223">
    <property type="entry name" value="PRTases_typeI"/>
    <property type="match status" value="1"/>
</dbReference>
<dbReference type="InterPro" id="IPR029057">
    <property type="entry name" value="PRTase-like"/>
</dbReference>
<dbReference type="Gene3D" id="3.40.50.2020">
    <property type="match status" value="1"/>
</dbReference>
<dbReference type="Proteomes" id="UP000191154">
    <property type="component" value="Unassembled WGS sequence"/>
</dbReference>
<evidence type="ECO:0000259" key="1">
    <source>
        <dbReference type="Pfam" id="PF00156"/>
    </source>
</evidence>
<protein>
    <submittedName>
        <fullName evidence="2">Putative phosphoribosyl transferasec</fullName>
    </submittedName>
</protein>
<dbReference type="STRING" id="169679.CSACC_10000"/>
<gene>
    <name evidence="2" type="ORF">CLOSAC_43750</name>
</gene>
<organism evidence="2 3">
    <name type="scientific">Clostridium saccharobutylicum</name>
    <dbReference type="NCBI Taxonomy" id="169679"/>
    <lineage>
        <taxon>Bacteria</taxon>
        <taxon>Bacillati</taxon>
        <taxon>Bacillota</taxon>
        <taxon>Clostridia</taxon>
        <taxon>Eubacteriales</taxon>
        <taxon>Clostridiaceae</taxon>
        <taxon>Clostridium</taxon>
    </lineage>
</organism>
<dbReference type="EMBL" id="LZYZ01000010">
    <property type="protein sequence ID" value="OOM06455.1"/>
    <property type="molecule type" value="Genomic_DNA"/>
</dbReference>
<dbReference type="InterPro" id="IPR000836">
    <property type="entry name" value="PRTase_dom"/>
</dbReference>
<proteinExistence type="predicted"/>